<organism evidence="2 3">
    <name type="scientific">Zhongshania antarctica</name>
    <dbReference type="NCBI Taxonomy" id="641702"/>
    <lineage>
        <taxon>Bacteria</taxon>
        <taxon>Pseudomonadati</taxon>
        <taxon>Pseudomonadota</taxon>
        <taxon>Gammaproteobacteria</taxon>
        <taxon>Cellvibrionales</taxon>
        <taxon>Spongiibacteraceae</taxon>
        <taxon>Zhongshania</taxon>
    </lineage>
</organism>
<name>A0A840R662_9GAMM</name>
<gene>
    <name evidence="2" type="ORF">HNQ57_002606</name>
</gene>
<protein>
    <recommendedName>
        <fullName evidence="1">Bacteriophage T5 Orf172 DNA-binding domain-containing protein</fullName>
    </recommendedName>
</protein>
<dbReference type="EMBL" id="JACHHW010000006">
    <property type="protein sequence ID" value="MBB5188327.1"/>
    <property type="molecule type" value="Genomic_DNA"/>
</dbReference>
<evidence type="ECO:0000313" key="2">
    <source>
        <dbReference type="EMBL" id="MBB5188327.1"/>
    </source>
</evidence>
<dbReference type="AlphaFoldDB" id="A0A840R662"/>
<dbReference type="SMART" id="SM00974">
    <property type="entry name" value="T5orf172"/>
    <property type="match status" value="1"/>
</dbReference>
<dbReference type="Pfam" id="PF10544">
    <property type="entry name" value="T5orf172"/>
    <property type="match status" value="1"/>
</dbReference>
<dbReference type="RefSeq" id="WP_184463560.1">
    <property type="nucleotide sequence ID" value="NZ_JACHHW010000006.1"/>
</dbReference>
<proteinExistence type="predicted"/>
<sequence length="205" mass="22653">MDEYLSTGIVYVLTNPAMPGIVKIGKTARGSVEVRLGELYTTGVPVPFECAFAGRVADESKVEKAFHLAFGPYRLNPKREFFEIEAEQAIALLELMITEDVTPSIQEEANSVDVDAKAGANKLKARRPVQNFIEMGIPIGAVLQFTQGGDSCTVQNGRRVSYKDENISLTALTQQLLGTGRPLQPSPYWLYQGKKLSQIYDETYE</sequence>
<comment type="caution">
    <text evidence="2">The sequence shown here is derived from an EMBL/GenBank/DDBJ whole genome shotgun (WGS) entry which is preliminary data.</text>
</comment>
<dbReference type="InterPro" id="IPR018306">
    <property type="entry name" value="Phage_T5_Orf172_DNA-bd"/>
</dbReference>
<keyword evidence="3" id="KW-1185">Reference proteome</keyword>
<feature type="domain" description="Bacteriophage T5 Orf172 DNA-binding" evidence="1">
    <location>
        <begin position="16"/>
        <end position="96"/>
    </location>
</feature>
<dbReference type="Proteomes" id="UP000536640">
    <property type="component" value="Unassembled WGS sequence"/>
</dbReference>
<evidence type="ECO:0000259" key="1">
    <source>
        <dbReference type="SMART" id="SM00974"/>
    </source>
</evidence>
<evidence type="ECO:0000313" key="3">
    <source>
        <dbReference type="Proteomes" id="UP000536640"/>
    </source>
</evidence>
<accession>A0A840R662</accession>
<reference evidence="2 3" key="1">
    <citation type="submission" date="2020-08" db="EMBL/GenBank/DDBJ databases">
        <title>Genomic Encyclopedia of Type Strains, Phase IV (KMG-IV): sequencing the most valuable type-strain genomes for metagenomic binning, comparative biology and taxonomic classification.</title>
        <authorList>
            <person name="Goeker M."/>
        </authorList>
    </citation>
    <scope>NUCLEOTIDE SEQUENCE [LARGE SCALE GENOMIC DNA]</scope>
    <source>
        <strain evidence="2 3">DSM 25701</strain>
    </source>
</reference>